<dbReference type="EMBL" id="JAQGEF010000010">
    <property type="protein sequence ID" value="MDA3615112.1"/>
    <property type="molecule type" value="Genomic_DNA"/>
</dbReference>
<dbReference type="Proteomes" id="UP001210231">
    <property type="component" value="Unassembled WGS sequence"/>
</dbReference>
<dbReference type="PANTHER" id="PTHR40088">
    <property type="entry name" value="PECTATE LYASE (EUROFUNG)"/>
    <property type="match status" value="1"/>
</dbReference>
<comment type="similarity">
    <text evidence="8">Belongs to the polysaccharide lyase 9 family.</text>
</comment>
<evidence type="ECO:0000256" key="3">
    <source>
        <dbReference type="ARBA" id="ARBA00022525"/>
    </source>
</evidence>
<keyword evidence="5 9" id="KW-0732">Signal</keyword>
<proteinExistence type="inferred from homology"/>
<dbReference type="Pfam" id="PF22842">
    <property type="entry name" value="Pel9A-like_beta_helix"/>
    <property type="match status" value="1"/>
</dbReference>
<dbReference type="RefSeq" id="WP_407031436.1">
    <property type="nucleotide sequence ID" value="NZ_JAQGEF010000010.1"/>
</dbReference>
<dbReference type="InterPro" id="IPR053868">
    <property type="entry name" value="Pel9A-like_beta_helix"/>
</dbReference>
<accession>A0ABT4UJU3</accession>
<keyword evidence="7" id="KW-0456">Lyase</keyword>
<comment type="caution">
    <text evidence="11">The sequence shown here is derived from an EMBL/GenBank/DDBJ whole genome shotgun (WGS) entry which is preliminary data.</text>
</comment>
<dbReference type="InterPro" id="IPR012334">
    <property type="entry name" value="Pectin_lyas_fold"/>
</dbReference>
<name>A0ABT4UJU3_9BACT</name>
<dbReference type="Gene3D" id="2.160.20.10">
    <property type="entry name" value="Single-stranded right-handed beta-helix, Pectin lyase-like"/>
    <property type="match status" value="1"/>
</dbReference>
<evidence type="ECO:0000256" key="1">
    <source>
        <dbReference type="ARBA" id="ARBA00001913"/>
    </source>
</evidence>
<keyword evidence="3" id="KW-0964">Secreted</keyword>
<evidence type="ECO:0000313" key="11">
    <source>
        <dbReference type="EMBL" id="MDA3615112.1"/>
    </source>
</evidence>
<dbReference type="SUPFAM" id="SSF51126">
    <property type="entry name" value="Pectin lyase-like"/>
    <property type="match status" value="1"/>
</dbReference>
<keyword evidence="12" id="KW-1185">Reference proteome</keyword>
<comment type="cofactor">
    <cofactor evidence="1">
        <name>Ca(2+)</name>
        <dbReference type="ChEBI" id="CHEBI:29108"/>
    </cofactor>
</comment>
<evidence type="ECO:0000256" key="2">
    <source>
        <dbReference type="ARBA" id="ARBA00004613"/>
    </source>
</evidence>
<evidence type="ECO:0000256" key="6">
    <source>
        <dbReference type="ARBA" id="ARBA00022837"/>
    </source>
</evidence>
<comment type="subcellular location">
    <subcellularLocation>
        <location evidence="2">Secreted</location>
    </subcellularLocation>
</comment>
<feature type="chain" id="PRO_5047137272" evidence="9">
    <location>
        <begin position="19"/>
        <end position="485"/>
    </location>
</feature>
<keyword evidence="6" id="KW-0106">Calcium</keyword>
<evidence type="ECO:0000256" key="4">
    <source>
        <dbReference type="ARBA" id="ARBA00022723"/>
    </source>
</evidence>
<keyword evidence="4" id="KW-0479">Metal-binding</keyword>
<feature type="domain" description="Pel9A-like right handed beta-helix region" evidence="10">
    <location>
        <begin position="15"/>
        <end position="318"/>
    </location>
</feature>
<feature type="signal peptide" evidence="9">
    <location>
        <begin position="1"/>
        <end position="18"/>
    </location>
</feature>
<gene>
    <name evidence="11" type="ORF">O3P16_09860</name>
</gene>
<sequence>MKRLLVIALILLGQQLLAQTIYYVSPTGNNSNNGTTLNTPFKTLDYAISKVSAGSNTTIYLRGGTYVHTARIVINANKSGTASQYIKVYAYPMDAARPLLDFSSMSEGSSNQGIQVKASYWHIKGIDIKGAGDNGMLIEGGNFNIIEFCSFFENKDSGLQIDGGSSNNRIINCDSYYNADKANGNADGFAVKLDVGSNNYFKGCRAWYNSDDGWDGYLRGTNNVTTVLDSCWVFGSGYLKGGALSKGNGNGFKMGGSDDKDLSHHFTLNHCLAAFNRVKGFDQNNNKGAMTINNGTAYSNSPNFGLRNEELATGNTLTIRNTISYVTKATNVFLASTVAQNNSWQSPYSIKAADFISVDSAGLAAPRGADGSLPHIDFMHLASGSQFIDKGVDLGLSYLGTAPDLGAFEYKAAITQYIFIGPGVWSDATKWQNNNKPPQTVSGAVEIIIKGNCTFDETNFYLNNGAKILVNENVQFIVPKDLLVQ</sequence>
<evidence type="ECO:0000256" key="9">
    <source>
        <dbReference type="SAM" id="SignalP"/>
    </source>
</evidence>
<dbReference type="InterPro" id="IPR052052">
    <property type="entry name" value="Polysaccharide_Lyase_9"/>
</dbReference>
<evidence type="ECO:0000259" key="10">
    <source>
        <dbReference type="Pfam" id="PF22842"/>
    </source>
</evidence>
<organism evidence="11 12">
    <name type="scientific">Polluticaenibacter yanchengensis</name>
    <dbReference type="NCBI Taxonomy" id="3014562"/>
    <lineage>
        <taxon>Bacteria</taxon>
        <taxon>Pseudomonadati</taxon>
        <taxon>Bacteroidota</taxon>
        <taxon>Chitinophagia</taxon>
        <taxon>Chitinophagales</taxon>
        <taxon>Chitinophagaceae</taxon>
        <taxon>Polluticaenibacter</taxon>
    </lineage>
</organism>
<evidence type="ECO:0000256" key="7">
    <source>
        <dbReference type="ARBA" id="ARBA00023239"/>
    </source>
</evidence>
<dbReference type="PANTHER" id="PTHR40088:SF1">
    <property type="entry name" value="PECTATE LYASE PEL9"/>
    <property type="match status" value="1"/>
</dbReference>
<protein>
    <submittedName>
        <fullName evidence="11">Right-handed parallel beta-helix repeat-containing protein</fullName>
    </submittedName>
</protein>
<evidence type="ECO:0000256" key="5">
    <source>
        <dbReference type="ARBA" id="ARBA00022729"/>
    </source>
</evidence>
<evidence type="ECO:0000256" key="8">
    <source>
        <dbReference type="ARBA" id="ARBA00038263"/>
    </source>
</evidence>
<dbReference type="InterPro" id="IPR011050">
    <property type="entry name" value="Pectin_lyase_fold/virulence"/>
</dbReference>
<reference evidence="11 12" key="1">
    <citation type="submission" date="2022-12" db="EMBL/GenBank/DDBJ databases">
        <title>Chitinophagaceae gen. sp. nov., a new member of the family Chitinophagaceae, isolated from soil in a chemical factory.</title>
        <authorList>
            <person name="Ke Z."/>
        </authorList>
    </citation>
    <scope>NUCLEOTIDE SEQUENCE [LARGE SCALE GENOMIC DNA]</scope>
    <source>
        <strain evidence="11 12">LY-5</strain>
    </source>
</reference>
<evidence type="ECO:0000313" key="12">
    <source>
        <dbReference type="Proteomes" id="UP001210231"/>
    </source>
</evidence>